<dbReference type="AlphaFoldDB" id="A0A401RHG0"/>
<organism evidence="1 2">
    <name type="scientific">Chiloscyllium punctatum</name>
    <name type="common">Brownbanded bambooshark</name>
    <name type="synonym">Hemiscyllium punctatum</name>
    <dbReference type="NCBI Taxonomy" id="137246"/>
    <lineage>
        <taxon>Eukaryota</taxon>
        <taxon>Metazoa</taxon>
        <taxon>Chordata</taxon>
        <taxon>Craniata</taxon>
        <taxon>Vertebrata</taxon>
        <taxon>Chondrichthyes</taxon>
        <taxon>Elasmobranchii</taxon>
        <taxon>Galeomorphii</taxon>
        <taxon>Galeoidea</taxon>
        <taxon>Orectolobiformes</taxon>
        <taxon>Hemiscylliidae</taxon>
        <taxon>Chiloscyllium</taxon>
    </lineage>
</organism>
<name>A0A401RHG0_CHIPU</name>
<dbReference type="PANTHER" id="PTHR48251">
    <property type="entry name" value="COILED-COIL DOMAIN-CONTAINING PROTEIN 160"/>
    <property type="match status" value="1"/>
</dbReference>
<dbReference type="EMBL" id="BEZZ01001329">
    <property type="protein sequence ID" value="GCC17585.1"/>
    <property type="molecule type" value="Genomic_DNA"/>
</dbReference>
<comment type="caution">
    <text evidence="1">The sequence shown here is derived from an EMBL/GenBank/DDBJ whole genome shotgun (WGS) entry which is preliminary data.</text>
</comment>
<evidence type="ECO:0000313" key="2">
    <source>
        <dbReference type="Proteomes" id="UP000287033"/>
    </source>
</evidence>
<gene>
    <name evidence="1" type="ORF">chiPu_0017611</name>
</gene>
<dbReference type="STRING" id="137246.A0A401RHG0"/>
<keyword evidence="2" id="KW-1185">Reference proteome</keyword>
<protein>
    <submittedName>
        <fullName evidence="1">Uncharacterized protein</fullName>
    </submittedName>
</protein>
<sequence>MAVGLESRVDQTRPDQRFQEMEEQHWVEALFPPRFNVQDLIGKGVTSELVLVSENFAVKRLKRIKNIYQQKIENFQQEHKFKRKAYSSGWTASVTDTQTPIEDLKLQMCGNSHAGMFKSDKSDRNAENFIDGMEEQCIWNTEELTTLHEMKCRKDTKQQHLKAQLALAHFQAEELKARNKKLTVCLEIKEAELHKTKLDLQNNALYLRQTMQESVKKDLQIRGLKEDLQEKIVTMYNLSSQLQWNRLETQDRHLEKEKLISNWKQMELEHQLEKVCLLERWKEKSILELKKRQTELDTVKTELKKERCQHAQNKQALELLRKHCSSLPALDLAQNFKVDFLNK</sequence>
<accession>A0A401RHG0</accession>
<evidence type="ECO:0000313" key="1">
    <source>
        <dbReference type="EMBL" id="GCC17585.1"/>
    </source>
</evidence>
<reference evidence="1 2" key="1">
    <citation type="journal article" date="2018" name="Nat. Ecol. Evol.">
        <title>Shark genomes provide insights into elasmobranch evolution and the origin of vertebrates.</title>
        <authorList>
            <person name="Hara Y"/>
            <person name="Yamaguchi K"/>
            <person name="Onimaru K"/>
            <person name="Kadota M"/>
            <person name="Koyanagi M"/>
            <person name="Keeley SD"/>
            <person name="Tatsumi K"/>
            <person name="Tanaka K"/>
            <person name="Motone F"/>
            <person name="Kageyama Y"/>
            <person name="Nozu R"/>
            <person name="Adachi N"/>
            <person name="Nishimura O"/>
            <person name="Nakagawa R"/>
            <person name="Tanegashima C"/>
            <person name="Kiyatake I"/>
            <person name="Matsumoto R"/>
            <person name="Murakumo K"/>
            <person name="Nishida K"/>
            <person name="Terakita A"/>
            <person name="Kuratani S"/>
            <person name="Sato K"/>
            <person name="Hyodo S Kuraku.S."/>
        </authorList>
    </citation>
    <scope>NUCLEOTIDE SEQUENCE [LARGE SCALE GENOMIC DNA]</scope>
</reference>
<dbReference type="PANTHER" id="PTHR48251:SF1">
    <property type="entry name" value="COILED-COIL DOMAIN-CONTAINING PROTEIN 160"/>
    <property type="match status" value="1"/>
</dbReference>
<proteinExistence type="predicted"/>
<dbReference type="OrthoDB" id="5985715at2759"/>
<dbReference type="Proteomes" id="UP000287033">
    <property type="component" value="Unassembled WGS sequence"/>
</dbReference>
<dbReference type="OMA" id="STWTTKE"/>